<dbReference type="Pfam" id="PF10074">
    <property type="entry name" value="RovC_DNA-bd"/>
    <property type="match status" value="1"/>
</dbReference>
<evidence type="ECO:0000313" key="3">
    <source>
        <dbReference type="Proteomes" id="UP001273531"/>
    </source>
</evidence>
<feature type="domain" description="T6SS Transcription factor RovC-like DNA binding" evidence="1">
    <location>
        <begin position="130"/>
        <end position="227"/>
    </location>
</feature>
<organism evidence="2 3">
    <name type="scientific">Sphingomonas agrestis</name>
    <dbReference type="NCBI Taxonomy" id="3080540"/>
    <lineage>
        <taxon>Bacteria</taxon>
        <taxon>Pseudomonadati</taxon>
        <taxon>Pseudomonadota</taxon>
        <taxon>Alphaproteobacteria</taxon>
        <taxon>Sphingomonadales</taxon>
        <taxon>Sphingomonadaceae</taxon>
        <taxon>Sphingomonas</taxon>
    </lineage>
</organism>
<accession>A0ABU3Y3B5</accession>
<reference evidence="2 3" key="1">
    <citation type="submission" date="2023-10" db="EMBL/GenBank/DDBJ databases">
        <title>Sphingomonas sp. HF-S4 16S ribosomal RNA gene Genome sequencing and assembly.</title>
        <authorList>
            <person name="Lee H."/>
        </authorList>
    </citation>
    <scope>NUCLEOTIDE SEQUENCE [LARGE SCALE GENOMIC DNA]</scope>
    <source>
        <strain evidence="2 3">HF-S4</strain>
    </source>
</reference>
<dbReference type="EMBL" id="JAWJEJ010000001">
    <property type="protein sequence ID" value="MDV3455859.1"/>
    <property type="molecule type" value="Genomic_DNA"/>
</dbReference>
<dbReference type="Proteomes" id="UP001273531">
    <property type="component" value="Unassembled WGS sequence"/>
</dbReference>
<gene>
    <name evidence="2" type="ORF">RZN05_02600</name>
</gene>
<evidence type="ECO:0000313" key="2">
    <source>
        <dbReference type="EMBL" id="MDV3455859.1"/>
    </source>
</evidence>
<proteinExistence type="predicted"/>
<keyword evidence="3" id="KW-1185">Reference proteome</keyword>
<sequence length="234" mass="26734">MRRPRVRRCRAKTGSAIAWCFSTRRLEVRRTGDCGFHDCVDRDAARARFLWRGDVDPGVITVDAIPAAPGAFDTLDISKSGVETLVLGTPADRAEILLRDGSRHIRLTVREGSLLEGPVRLRYALEGFDDLERKLLTLRRLAALWRLGRMPARLFPRDLRAPRWIEMLRTLDAMRSGASQREIAEALFEPGRVARDWRAGSDYLRMRIQRLVRASDRMARRDYRRLIGGTIAVP</sequence>
<evidence type="ECO:0000259" key="1">
    <source>
        <dbReference type="Pfam" id="PF10074"/>
    </source>
</evidence>
<comment type="caution">
    <text evidence="2">The sequence shown here is derived from an EMBL/GenBank/DDBJ whole genome shotgun (WGS) entry which is preliminary data.</text>
</comment>
<dbReference type="InterPro" id="IPR018754">
    <property type="entry name" value="RovC-like_DNA-bd"/>
</dbReference>
<name>A0ABU3Y3B5_9SPHN</name>
<protein>
    <submittedName>
        <fullName evidence="2">DUF2285 domain-containing protein</fullName>
    </submittedName>
</protein>